<dbReference type="EMBL" id="WIRE01000003">
    <property type="protein sequence ID" value="MQX54799.1"/>
    <property type="molecule type" value="Genomic_DNA"/>
</dbReference>
<dbReference type="SUPFAM" id="SSF51905">
    <property type="entry name" value="FAD/NAD(P)-binding domain"/>
    <property type="match status" value="1"/>
</dbReference>
<dbReference type="Pfam" id="PF00732">
    <property type="entry name" value="GMC_oxred_N"/>
    <property type="match status" value="1"/>
</dbReference>
<evidence type="ECO:0000256" key="4">
    <source>
        <dbReference type="ARBA" id="ARBA00023002"/>
    </source>
</evidence>
<dbReference type="InterPro" id="IPR017896">
    <property type="entry name" value="4Fe4S_Fe-S-bd"/>
</dbReference>
<dbReference type="Pfam" id="PF00890">
    <property type="entry name" value="FAD_binding_2"/>
    <property type="match status" value="1"/>
</dbReference>
<dbReference type="RefSeq" id="WP_153502352.1">
    <property type="nucleotide sequence ID" value="NZ_WIRE01000003.1"/>
</dbReference>
<keyword evidence="4" id="KW-0560">Oxidoreductase</keyword>
<keyword evidence="3" id="KW-0274">FAD</keyword>
<evidence type="ECO:0000256" key="1">
    <source>
        <dbReference type="ARBA" id="ARBA00010790"/>
    </source>
</evidence>
<dbReference type="Gene3D" id="3.50.50.60">
    <property type="entry name" value="FAD/NAD(P)-binding domain"/>
    <property type="match status" value="2"/>
</dbReference>
<evidence type="ECO:0000313" key="7">
    <source>
        <dbReference type="Proteomes" id="UP000469421"/>
    </source>
</evidence>
<feature type="domain" description="4Fe-4S ferredoxin-type" evidence="5">
    <location>
        <begin position="301"/>
        <end position="330"/>
    </location>
</feature>
<evidence type="ECO:0000256" key="2">
    <source>
        <dbReference type="ARBA" id="ARBA00022630"/>
    </source>
</evidence>
<evidence type="ECO:0000313" key="6">
    <source>
        <dbReference type="EMBL" id="MQX54799.1"/>
    </source>
</evidence>
<dbReference type="InterPro" id="IPR003953">
    <property type="entry name" value="FAD-dep_OxRdtase_2_FAD-bd"/>
</dbReference>
<dbReference type="PANTHER" id="PTHR46056:SF12">
    <property type="entry name" value="LONG-CHAIN-ALCOHOL OXIDASE"/>
    <property type="match status" value="1"/>
</dbReference>
<proteinExistence type="inferred from homology"/>
<dbReference type="InterPro" id="IPR000172">
    <property type="entry name" value="GMC_OxRdtase_N"/>
</dbReference>
<dbReference type="PROSITE" id="PS51379">
    <property type="entry name" value="4FE4S_FER_2"/>
    <property type="match status" value="1"/>
</dbReference>
<evidence type="ECO:0000259" key="5">
    <source>
        <dbReference type="PROSITE" id="PS51379"/>
    </source>
</evidence>
<dbReference type="GO" id="GO:0050660">
    <property type="term" value="F:flavin adenine dinucleotide binding"/>
    <property type="evidence" value="ECO:0007669"/>
    <property type="project" value="InterPro"/>
</dbReference>
<evidence type="ECO:0000256" key="3">
    <source>
        <dbReference type="ARBA" id="ARBA00022827"/>
    </source>
</evidence>
<accession>A0A6N7LWC6</accession>
<reference evidence="6 7" key="1">
    <citation type="submission" date="2019-10" db="EMBL/GenBank/DDBJ databases">
        <title>Alcanivorax sp.PA15-N-34 draft genome sequence.</title>
        <authorList>
            <person name="Liao X."/>
            <person name="Shao Z."/>
        </authorList>
    </citation>
    <scope>NUCLEOTIDE SEQUENCE [LARGE SCALE GENOMIC DNA]</scope>
    <source>
        <strain evidence="6 7">PA15-N-34</strain>
    </source>
</reference>
<dbReference type="Pfam" id="PF05199">
    <property type="entry name" value="GMC_oxred_C"/>
    <property type="match status" value="1"/>
</dbReference>
<dbReference type="GO" id="GO:0016614">
    <property type="term" value="F:oxidoreductase activity, acting on CH-OH group of donors"/>
    <property type="evidence" value="ECO:0007669"/>
    <property type="project" value="InterPro"/>
</dbReference>
<comment type="similarity">
    <text evidence="1">Belongs to the GMC oxidoreductase family.</text>
</comment>
<organism evidence="6 7">
    <name type="scientific">Alcanivorax sediminis</name>
    <dbReference type="NCBI Taxonomy" id="2663008"/>
    <lineage>
        <taxon>Bacteria</taxon>
        <taxon>Pseudomonadati</taxon>
        <taxon>Pseudomonadota</taxon>
        <taxon>Gammaproteobacteria</taxon>
        <taxon>Oceanospirillales</taxon>
        <taxon>Alcanivoracaceae</taxon>
        <taxon>Alcanivorax</taxon>
    </lineage>
</organism>
<dbReference type="InterPro" id="IPR036188">
    <property type="entry name" value="FAD/NAD-bd_sf"/>
</dbReference>
<keyword evidence="7" id="KW-1185">Reference proteome</keyword>
<comment type="caution">
    <text evidence="6">The sequence shown here is derived from an EMBL/GenBank/DDBJ whole genome shotgun (WGS) entry which is preliminary data.</text>
</comment>
<dbReference type="AlphaFoldDB" id="A0A6N7LWC6"/>
<dbReference type="Proteomes" id="UP000469421">
    <property type="component" value="Unassembled WGS sequence"/>
</dbReference>
<sequence>MKTTTLHQHPVAIALCQALFPAGKRLPAADVDAMLGLLDEQLDGHPALRRSLLAGLTWLDHRHRFFHGRAFRQAGARQQSRFIEKLSHTPVSGKLLRLLCLPFKAIYLLDERTAEATDCRPPVQLPAQLERFRWQQQICAAGNCSDDQTLEADVVVIGSGAGGAAAAYELACRGLAVVILEEGHYYDRRDFTGKLSEVIPKLYRSSGATIATGNATIPVPVGCNVGGTTTINSGTCMRPPQAVLDQWQVDGRGVFDADNMAPWFEQVEAMLKVQRATAEAVGPIGDIIDRGAAANGFQQRHRLMRNAEGCDGQGLCQFGCPTDAKQSTNVSYIPRALERGAFLYCGFRADQLHRQGTTINGVTAVGINHEGKPIRLSIRARHVVVAMGTLFTPSFLKQQGIRNPHLGRHLTLHPAGVVNALFPDQKLGNSRSIPQGFGVADLAGEGLMFEGGTVPLAGHGLLGNVYGRNWVEQVENYPHTAYFGFMIRDTSEGRVHRGPARGIPLIRYHMNRQDFRLFLRGIETLANWYFDAGASEVQIPGPQRIETLTSKQALARFMKQRHKPSDFLITAYHPLGTARLAATPGQGVCDPLHRVFGYAGLSVMDGSCVPSSLGANPQVTIMTLASRAASQLADRLLTDGEEQTPTQQGECA</sequence>
<dbReference type="PANTHER" id="PTHR46056">
    <property type="entry name" value="LONG-CHAIN-ALCOHOL OXIDASE"/>
    <property type="match status" value="1"/>
</dbReference>
<keyword evidence="2" id="KW-0285">Flavoprotein</keyword>
<dbReference type="InterPro" id="IPR007867">
    <property type="entry name" value="GMC_OxRtase_C"/>
</dbReference>
<protein>
    <submittedName>
        <fullName evidence="6">FAD-binding protein</fullName>
    </submittedName>
</protein>
<gene>
    <name evidence="6" type="ORF">GFN93_16260</name>
</gene>
<name>A0A6N7LWC6_9GAMM</name>